<dbReference type="WBParaSite" id="ACRNAN_Path_21.g62.t1">
    <property type="protein sequence ID" value="ACRNAN_Path_21.g62.t1"/>
    <property type="gene ID" value="ACRNAN_Path_21.g62"/>
</dbReference>
<accession>A0A914C3P5</accession>
<evidence type="ECO:0000313" key="2">
    <source>
        <dbReference type="WBParaSite" id="ACRNAN_Path_21.g62.t1"/>
    </source>
</evidence>
<proteinExistence type="predicted"/>
<organism evidence="1 2">
    <name type="scientific">Acrobeloides nanus</name>
    <dbReference type="NCBI Taxonomy" id="290746"/>
    <lineage>
        <taxon>Eukaryota</taxon>
        <taxon>Metazoa</taxon>
        <taxon>Ecdysozoa</taxon>
        <taxon>Nematoda</taxon>
        <taxon>Chromadorea</taxon>
        <taxon>Rhabditida</taxon>
        <taxon>Tylenchina</taxon>
        <taxon>Cephalobomorpha</taxon>
        <taxon>Cephaloboidea</taxon>
        <taxon>Cephalobidae</taxon>
        <taxon>Acrobeloides</taxon>
    </lineage>
</organism>
<dbReference type="AlphaFoldDB" id="A0A914C3P5"/>
<name>A0A914C3P5_9BILA</name>
<keyword evidence="1" id="KW-1185">Reference proteome</keyword>
<evidence type="ECO:0000313" key="1">
    <source>
        <dbReference type="Proteomes" id="UP000887540"/>
    </source>
</evidence>
<dbReference type="Proteomes" id="UP000887540">
    <property type="component" value="Unplaced"/>
</dbReference>
<sequence>MQISATNRSTGVTKSIYDSEQLQKNERIELPTDIHVGNQQMHGNNNECSGSTCFENRSSQVSMQQLVSQIYYY</sequence>
<protein>
    <submittedName>
        <fullName evidence="2">Uncharacterized protein</fullName>
    </submittedName>
</protein>
<reference evidence="2" key="1">
    <citation type="submission" date="2022-11" db="UniProtKB">
        <authorList>
            <consortium name="WormBaseParasite"/>
        </authorList>
    </citation>
    <scope>IDENTIFICATION</scope>
</reference>